<comment type="caution">
    <text evidence="1">The sequence shown here is derived from an EMBL/GenBank/DDBJ whole genome shotgun (WGS) entry which is preliminary data.</text>
</comment>
<evidence type="ECO:0000313" key="2">
    <source>
        <dbReference type="Proteomes" id="UP001642360"/>
    </source>
</evidence>
<keyword evidence="2" id="KW-1185">Reference proteome</keyword>
<name>A0ABC8QSZ1_9AQUA</name>
<proteinExistence type="predicted"/>
<dbReference type="AlphaFoldDB" id="A0ABC8QSZ1"/>
<accession>A0ABC8QSZ1</accession>
<evidence type="ECO:0000313" key="1">
    <source>
        <dbReference type="EMBL" id="CAK9135713.1"/>
    </source>
</evidence>
<dbReference type="Proteomes" id="UP001642360">
    <property type="component" value="Unassembled WGS sequence"/>
</dbReference>
<reference evidence="1 2" key="1">
    <citation type="submission" date="2024-02" db="EMBL/GenBank/DDBJ databases">
        <authorList>
            <person name="Vignale AGUSTIN F."/>
            <person name="Sosa J E."/>
            <person name="Modenutti C."/>
        </authorList>
    </citation>
    <scope>NUCLEOTIDE SEQUENCE [LARGE SCALE GENOMIC DNA]</scope>
</reference>
<protein>
    <submittedName>
        <fullName evidence="1">Uncharacterized protein</fullName>
    </submittedName>
</protein>
<organism evidence="1 2">
    <name type="scientific">Ilex paraguariensis</name>
    <name type="common">yerba mate</name>
    <dbReference type="NCBI Taxonomy" id="185542"/>
    <lineage>
        <taxon>Eukaryota</taxon>
        <taxon>Viridiplantae</taxon>
        <taxon>Streptophyta</taxon>
        <taxon>Embryophyta</taxon>
        <taxon>Tracheophyta</taxon>
        <taxon>Spermatophyta</taxon>
        <taxon>Magnoliopsida</taxon>
        <taxon>eudicotyledons</taxon>
        <taxon>Gunneridae</taxon>
        <taxon>Pentapetalae</taxon>
        <taxon>asterids</taxon>
        <taxon>campanulids</taxon>
        <taxon>Aquifoliales</taxon>
        <taxon>Aquifoliaceae</taxon>
        <taxon>Ilex</taxon>
    </lineage>
</organism>
<dbReference type="EMBL" id="CAUOFW020000725">
    <property type="protein sequence ID" value="CAK9135713.1"/>
    <property type="molecule type" value="Genomic_DNA"/>
</dbReference>
<gene>
    <name evidence="1" type="ORF">ILEXP_LOCUS2676</name>
</gene>
<sequence length="61" mass="6870">MAKVRDRMEDFKDSIHRAALSLGYDESKMAAILACFIMHKPRQRSSFTKAALKTVLKNGKG</sequence>